<dbReference type="InterPro" id="IPR004562">
    <property type="entry name" value="LipoylTrfase_LipoateP_Ligase"/>
</dbReference>
<dbReference type="FunFam" id="3.30.930.10:FF:000072">
    <property type="entry name" value="Lipoate--protein ligase"/>
    <property type="match status" value="1"/>
</dbReference>
<evidence type="ECO:0000256" key="6">
    <source>
        <dbReference type="ARBA" id="ARBA00022840"/>
    </source>
</evidence>
<keyword evidence="9" id="KW-0548">Nucleotidyltransferase</keyword>
<keyword evidence="9" id="KW-0808">Transferase</keyword>
<dbReference type="InterPro" id="IPR019491">
    <property type="entry name" value="Lipoate_protein_ligase_C"/>
</dbReference>
<dbReference type="EMBL" id="CP002987">
    <property type="protein sequence ID" value="AFA48039.1"/>
    <property type="molecule type" value="Genomic_DNA"/>
</dbReference>
<evidence type="ECO:0000256" key="5">
    <source>
        <dbReference type="ARBA" id="ARBA00022741"/>
    </source>
</evidence>
<dbReference type="Gene3D" id="3.30.930.10">
    <property type="entry name" value="Bira Bifunctional Protein, Domain 2"/>
    <property type="match status" value="1"/>
</dbReference>
<dbReference type="AlphaFoldDB" id="H6LDZ6"/>
<dbReference type="STRING" id="931626.Awo_c12550"/>
<evidence type="ECO:0000313" key="10">
    <source>
        <dbReference type="Proteomes" id="UP000007177"/>
    </source>
</evidence>
<evidence type="ECO:0000256" key="7">
    <source>
        <dbReference type="ARBA" id="ARBA00048037"/>
    </source>
</evidence>
<dbReference type="PANTHER" id="PTHR12561:SF3">
    <property type="entry name" value="LIPOYLTRANSFERASE 1, MITOCHONDRIAL"/>
    <property type="match status" value="1"/>
</dbReference>
<gene>
    <name evidence="9" type="primary">lplA1</name>
    <name evidence="9" type="ordered locus">Awo_c12550</name>
</gene>
<comment type="pathway">
    <text evidence="1">Protein modification; protein lipoylation via exogenous pathway; protein N(6)-(lipoyl)lysine from lipoate: step 2/2.</text>
</comment>
<feature type="domain" description="BPL/LPL catalytic" evidence="8">
    <location>
        <begin position="26"/>
        <end position="213"/>
    </location>
</feature>
<keyword evidence="6" id="KW-0067">ATP-binding</keyword>
<dbReference type="eggNOG" id="COG0095">
    <property type="taxonomic scope" value="Bacteria"/>
</dbReference>
<dbReference type="PANTHER" id="PTHR12561">
    <property type="entry name" value="LIPOATE-PROTEIN LIGASE"/>
    <property type="match status" value="1"/>
</dbReference>
<dbReference type="GO" id="GO:0017118">
    <property type="term" value="F:lipoyltransferase activity"/>
    <property type="evidence" value="ECO:0007669"/>
    <property type="project" value="TreeGrafter"/>
</dbReference>
<dbReference type="HOGENOM" id="CLU_022986_0_2_9"/>
<sequence>MLFYYSESTDPYYNLALEEYIFSNIELEESFFMLWRNDNAVVIGRNQNAIREINLDFVRKMNTKVIRRNTGGGAVYHDLGNLNYSFIQNCENGRKIDFSQFAVPIIETLDQLGIKAECNNRNDLVIDGRKFSGTAQMMKNGKALHHGTLLYNSNLDFLRQSLSEKADKIESKGVKSVRSHITNIVEHMSNPISIKQFSNCLMASITKKNNSYPLSLNNKDFKVIQQLQETKYSTWEWNYGKSPRYEMLKTRNFRCGELTIAMNVLQQGIIDFISITGEFSGNQDIHQLEKLLKGKILKESKLLEVLSYCNVNDFISGITAEEFTNILVF</sequence>
<dbReference type="InterPro" id="IPR004143">
    <property type="entry name" value="BPL_LPL_catalytic"/>
</dbReference>
<keyword evidence="10" id="KW-1185">Reference proteome</keyword>
<dbReference type="KEGG" id="awo:Awo_c12550"/>
<dbReference type="OrthoDB" id="9788148at2"/>
<dbReference type="GO" id="GO:0016979">
    <property type="term" value="F:lipoate-protein ligase activity"/>
    <property type="evidence" value="ECO:0007669"/>
    <property type="project" value="UniProtKB-EC"/>
</dbReference>
<dbReference type="InterPro" id="IPR045864">
    <property type="entry name" value="aa-tRNA-synth_II/BPL/LPL"/>
</dbReference>
<dbReference type="GO" id="GO:0005524">
    <property type="term" value="F:ATP binding"/>
    <property type="evidence" value="ECO:0007669"/>
    <property type="project" value="UniProtKB-KW"/>
</dbReference>
<comment type="catalytic activity">
    <reaction evidence="7">
        <text>L-lysyl-[lipoyl-carrier protein] + (R)-lipoate + ATP = N(6)-[(R)-lipoyl]-L-lysyl-[lipoyl-carrier protein] + AMP + diphosphate + H(+)</text>
        <dbReference type="Rhea" id="RHEA:49288"/>
        <dbReference type="Rhea" id="RHEA-COMP:10500"/>
        <dbReference type="Rhea" id="RHEA-COMP:10502"/>
        <dbReference type="ChEBI" id="CHEBI:15378"/>
        <dbReference type="ChEBI" id="CHEBI:29969"/>
        <dbReference type="ChEBI" id="CHEBI:30616"/>
        <dbReference type="ChEBI" id="CHEBI:33019"/>
        <dbReference type="ChEBI" id="CHEBI:83088"/>
        <dbReference type="ChEBI" id="CHEBI:83099"/>
        <dbReference type="ChEBI" id="CHEBI:456215"/>
        <dbReference type="EC" id="6.3.1.20"/>
    </reaction>
</comment>
<dbReference type="Gene3D" id="3.30.390.50">
    <property type="entry name" value="CO dehydrogenase flavoprotein, C-terminal domain"/>
    <property type="match status" value="1"/>
</dbReference>
<dbReference type="PROSITE" id="PS51733">
    <property type="entry name" value="BPL_LPL_CATALYTIC"/>
    <property type="match status" value="1"/>
</dbReference>
<keyword evidence="4 9" id="KW-0436">Ligase</keyword>
<dbReference type="UniPathway" id="UPA00537">
    <property type="reaction ID" value="UER00594"/>
</dbReference>
<dbReference type="EC" id="6.3.1.20" evidence="3"/>
<dbReference type="SUPFAM" id="SSF55681">
    <property type="entry name" value="Class II aaRS and biotin synthetases"/>
    <property type="match status" value="1"/>
</dbReference>
<evidence type="ECO:0000256" key="3">
    <source>
        <dbReference type="ARBA" id="ARBA00012367"/>
    </source>
</evidence>
<dbReference type="NCBIfam" id="TIGR00545">
    <property type="entry name" value="lipoyltrans"/>
    <property type="match status" value="1"/>
</dbReference>
<accession>H6LDZ6</accession>
<proteinExistence type="predicted"/>
<keyword evidence="5" id="KW-0547">Nucleotide-binding</keyword>
<organism evidence="9 10">
    <name type="scientific">Acetobacterium woodii (strain ATCC 29683 / DSM 1030 / JCM 2381 / KCTC 1655 / WB1)</name>
    <dbReference type="NCBI Taxonomy" id="931626"/>
    <lineage>
        <taxon>Bacteria</taxon>
        <taxon>Bacillati</taxon>
        <taxon>Bacillota</taxon>
        <taxon>Clostridia</taxon>
        <taxon>Eubacteriales</taxon>
        <taxon>Eubacteriaceae</taxon>
        <taxon>Acetobacterium</taxon>
    </lineage>
</organism>
<reference evidence="9 10" key="2">
    <citation type="journal article" date="2012" name="PLoS ONE">
        <title>An ancient pathway combining carbon dioxide fixation with the generation and utilization of a sodium ion gradient for ATP synthesis.</title>
        <authorList>
            <person name="Poehlein A."/>
            <person name="Schmidt S."/>
            <person name="Kaster A.K."/>
            <person name="Goenrich M."/>
            <person name="Vollmers J."/>
            <person name="Thurmer A."/>
            <person name="Bertsch J."/>
            <person name="Schuchmann K."/>
            <person name="Voigt B."/>
            <person name="Hecker M."/>
            <person name="Daniel R."/>
            <person name="Thauer R.K."/>
            <person name="Gottschalk G."/>
            <person name="Muller V."/>
        </authorList>
    </citation>
    <scope>NUCLEOTIDE SEQUENCE [LARGE SCALE GENOMIC DNA]</scope>
    <source>
        <strain evidence="10">ATCC 29683 / DSM 1030 / JCM 2381 / KCTC 1655 / WB1</strain>
    </source>
</reference>
<dbReference type="Proteomes" id="UP000007177">
    <property type="component" value="Chromosome"/>
</dbReference>
<evidence type="ECO:0000256" key="2">
    <source>
        <dbReference type="ARBA" id="ARBA00005124"/>
    </source>
</evidence>
<dbReference type="Pfam" id="PF21948">
    <property type="entry name" value="LplA-B_cat"/>
    <property type="match status" value="1"/>
</dbReference>
<dbReference type="GO" id="GO:0005737">
    <property type="term" value="C:cytoplasm"/>
    <property type="evidence" value="ECO:0007669"/>
    <property type="project" value="TreeGrafter"/>
</dbReference>
<evidence type="ECO:0000259" key="8">
    <source>
        <dbReference type="PROSITE" id="PS51733"/>
    </source>
</evidence>
<comment type="pathway">
    <text evidence="2">Protein modification; protein lipoylation via exogenous pathway; protein N(6)-(lipoyl)lysine from lipoate: step 1/2.</text>
</comment>
<reference evidence="10" key="1">
    <citation type="submission" date="2011-07" db="EMBL/GenBank/DDBJ databases">
        <title>Complete genome sequence of Acetobacterium woodii.</title>
        <authorList>
            <person name="Poehlein A."/>
            <person name="Schmidt S."/>
            <person name="Kaster A.-K."/>
            <person name="Goenrich M."/>
            <person name="Vollmers J."/>
            <person name="Thuermer A."/>
            <person name="Gottschalk G."/>
            <person name="Thauer R.K."/>
            <person name="Daniel R."/>
            <person name="Mueller V."/>
        </authorList>
    </citation>
    <scope>NUCLEOTIDE SEQUENCE [LARGE SCALE GENOMIC DNA]</scope>
    <source>
        <strain evidence="10">ATCC 29683 / DSM 1030 / JCM 2381 / KCTC 1655 / WB1</strain>
    </source>
</reference>
<dbReference type="RefSeq" id="WP_014355642.1">
    <property type="nucleotide sequence ID" value="NC_016894.1"/>
</dbReference>
<dbReference type="CDD" id="cd16443">
    <property type="entry name" value="LplA"/>
    <property type="match status" value="1"/>
</dbReference>
<protein>
    <recommendedName>
        <fullName evidence="3">lipoate--protein ligase</fullName>
        <ecNumber evidence="3">6.3.1.20</ecNumber>
    </recommendedName>
</protein>
<evidence type="ECO:0000256" key="4">
    <source>
        <dbReference type="ARBA" id="ARBA00022598"/>
    </source>
</evidence>
<dbReference type="SUPFAM" id="SSF82649">
    <property type="entry name" value="SufE/NifU"/>
    <property type="match status" value="1"/>
</dbReference>
<dbReference type="Pfam" id="PF10437">
    <property type="entry name" value="Lip_prot_lig_C"/>
    <property type="match status" value="1"/>
</dbReference>
<name>H6LDZ6_ACEWD</name>
<evidence type="ECO:0000313" key="9">
    <source>
        <dbReference type="EMBL" id="AFA48039.1"/>
    </source>
</evidence>
<evidence type="ECO:0000256" key="1">
    <source>
        <dbReference type="ARBA" id="ARBA00005085"/>
    </source>
</evidence>
<dbReference type="GO" id="GO:0009249">
    <property type="term" value="P:protein lipoylation"/>
    <property type="evidence" value="ECO:0007669"/>
    <property type="project" value="InterPro"/>
</dbReference>